<dbReference type="VEuPathDB" id="VectorBase:AFAF009920"/>
<accession>A0A182QGW9</accession>
<dbReference type="Proteomes" id="UP000075886">
    <property type="component" value="Unassembled WGS sequence"/>
</dbReference>
<evidence type="ECO:0000256" key="1">
    <source>
        <dbReference type="SAM" id="MobiDB-lite"/>
    </source>
</evidence>
<evidence type="ECO:0000313" key="2">
    <source>
        <dbReference type="EnsemblMetazoa" id="AFAF009920-PA"/>
    </source>
</evidence>
<protein>
    <submittedName>
        <fullName evidence="2">Uncharacterized protein</fullName>
    </submittedName>
</protein>
<reference evidence="2" key="2">
    <citation type="submission" date="2020-05" db="UniProtKB">
        <authorList>
            <consortium name="EnsemblMetazoa"/>
        </authorList>
    </citation>
    <scope>IDENTIFICATION</scope>
    <source>
        <strain evidence="2">FAR1</strain>
    </source>
</reference>
<proteinExistence type="predicted"/>
<dbReference type="EMBL" id="AXCN02000614">
    <property type="status" value="NOT_ANNOTATED_CDS"/>
    <property type="molecule type" value="Genomic_DNA"/>
</dbReference>
<dbReference type="AlphaFoldDB" id="A0A182QGW9"/>
<evidence type="ECO:0000313" key="3">
    <source>
        <dbReference type="Proteomes" id="UP000075886"/>
    </source>
</evidence>
<name>A0A182QGW9_9DIPT</name>
<keyword evidence="3" id="KW-1185">Reference proteome</keyword>
<reference evidence="3" key="1">
    <citation type="submission" date="2014-01" db="EMBL/GenBank/DDBJ databases">
        <title>The Genome Sequence of Anopheles farauti FAR1 (V2).</title>
        <authorList>
            <consortium name="The Broad Institute Genomics Platform"/>
            <person name="Neafsey D.E."/>
            <person name="Besansky N."/>
            <person name="Howell P."/>
            <person name="Walton C."/>
            <person name="Young S.K."/>
            <person name="Zeng Q."/>
            <person name="Gargeya S."/>
            <person name="Fitzgerald M."/>
            <person name="Haas B."/>
            <person name="Abouelleil A."/>
            <person name="Allen A.W."/>
            <person name="Alvarado L."/>
            <person name="Arachchi H.M."/>
            <person name="Berlin A.M."/>
            <person name="Chapman S.B."/>
            <person name="Gainer-Dewar J."/>
            <person name="Goldberg J."/>
            <person name="Griggs A."/>
            <person name="Gujja S."/>
            <person name="Hansen M."/>
            <person name="Howarth C."/>
            <person name="Imamovic A."/>
            <person name="Ireland A."/>
            <person name="Larimer J."/>
            <person name="McCowan C."/>
            <person name="Murphy C."/>
            <person name="Pearson M."/>
            <person name="Poon T.W."/>
            <person name="Priest M."/>
            <person name="Roberts A."/>
            <person name="Saif S."/>
            <person name="Shea T."/>
            <person name="Sisk P."/>
            <person name="Sykes S."/>
            <person name="Wortman J."/>
            <person name="Nusbaum C."/>
            <person name="Birren B."/>
        </authorList>
    </citation>
    <scope>NUCLEOTIDE SEQUENCE [LARGE SCALE GENOMIC DNA]</scope>
    <source>
        <strain evidence="3">FAR1</strain>
    </source>
</reference>
<sequence length="104" mass="11188">MVPSLKNKDTSAPKMVTDADLQRTKRNLDVTNILKTLGVNVDVGGPQLGFNAPNVTLDTPVGTIGSLGGCKRNRRDESSQRESLGESLETSREKMDGLAVKLSF</sequence>
<feature type="compositionally biased region" description="Basic and acidic residues" evidence="1">
    <location>
        <begin position="74"/>
        <end position="96"/>
    </location>
</feature>
<dbReference type="EnsemblMetazoa" id="AFAF009920-RA">
    <property type="protein sequence ID" value="AFAF009920-PA"/>
    <property type="gene ID" value="AFAF009920"/>
</dbReference>
<feature type="region of interest" description="Disordered" evidence="1">
    <location>
        <begin position="68"/>
        <end position="96"/>
    </location>
</feature>
<organism evidence="2 3">
    <name type="scientific">Anopheles farauti</name>
    <dbReference type="NCBI Taxonomy" id="69004"/>
    <lineage>
        <taxon>Eukaryota</taxon>
        <taxon>Metazoa</taxon>
        <taxon>Ecdysozoa</taxon>
        <taxon>Arthropoda</taxon>
        <taxon>Hexapoda</taxon>
        <taxon>Insecta</taxon>
        <taxon>Pterygota</taxon>
        <taxon>Neoptera</taxon>
        <taxon>Endopterygota</taxon>
        <taxon>Diptera</taxon>
        <taxon>Nematocera</taxon>
        <taxon>Culicoidea</taxon>
        <taxon>Culicidae</taxon>
        <taxon>Anophelinae</taxon>
        <taxon>Anopheles</taxon>
    </lineage>
</organism>